<feature type="domain" description="4Fe-4S ferredoxin-type" evidence="8">
    <location>
        <begin position="82"/>
        <end position="111"/>
    </location>
</feature>
<dbReference type="OrthoDB" id="9810688at2"/>
<dbReference type="STRING" id="36849.OXPF_01970"/>
<dbReference type="GO" id="GO:0051539">
    <property type="term" value="F:4 iron, 4 sulfur cluster binding"/>
    <property type="evidence" value="ECO:0007669"/>
    <property type="project" value="UniProtKB-KW"/>
</dbReference>
<dbReference type="PROSITE" id="PS00198">
    <property type="entry name" value="4FE4S_FER_1"/>
    <property type="match status" value="1"/>
</dbReference>
<evidence type="ECO:0000313" key="10">
    <source>
        <dbReference type="Proteomes" id="UP000050326"/>
    </source>
</evidence>
<evidence type="ECO:0000259" key="8">
    <source>
        <dbReference type="PROSITE" id="PS51379"/>
    </source>
</evidence>
<evidence type="ECO:0000256" key="1">
    <source>
        <dbReference type="ARBA" id="ARBA00022448"/>
    </source>
</evidence>
<accession>A0A0P8WTU4</accession>
<dbReference type="PROSITE" id="PS51379">
    <property type="entry name" value="4FE4S_FER_2"/>
    <property type="match status" value="3"/>
</dbReference>
<evidence type="ECO:0000256" key="7">
    <source>
        <dbReference type="ARBA" id="ARBA00023014"/>
    </source>
</evidence>
<evidence type="ECO:0000256" key="5">
    <source>
        <dbReference type="ARBA" id="ARBA00022982"/>
    </source>
</evidence>
<proteinExistence type="predicted"/>
<evidence type="ECO:0000313" key="9">
    <source>
        <dbReference type="EMBL" id="KPU46087.1"/>
    </source>
</evidence>
<gene>
    <name evidence="9" type="primary">cooF</name>
    <name evidence="9" type="ORF">OXPF_01970</name>
</gene>
<keyword evidence="7" id="KW-0411">Iron-sulfur</keyword>
<dbReference type="PANTHER" id="PTHR43177">
    <property type="entry name" value="PROTEIN NRFC"/>
    <property type="match status" value="1"/>
</dbReference>
<dbReference type="Gene3D" id="3.30.70.20">
    <property type="match status" value="2"/>
</dbReference>
<reference evidence="9 10" key="1">
    <citation type="submission" date="2015-09" db="EMBL/GenBank/DDBJ databases">
        <title>Genome sequence of Oxobacter pfennigii DSM 3222.</title>
        <authorList>
            <person name="Poehlein A."/>
            <person name="Bengelsdorf F.R."/>
            <person name="Schiel-Bengelsdorf B."/>
            <person name="Duerre P."/>
            <person name="Daniel R."/>
        </authorList>
    </citation>
    <scope>NUCLEOTIDE SEQUENCE [LARGE SCALE GENOMIC DNA]</scope>
    <source>
        <strain evidence="9 10">DSM 3222</strain>
    </source>
</reference>
<keyword evidence="6" id="KW-0408">Iron</keyword>
<evidence type="ECO:0000256" key="4">
    <source>
        <dbReference type="ARBA" id="ARBA00022737"/>
    </source>
</evidence>
<name>A0A0P8WTU4_9CLOT</name>
<keyword evidence="4" id="KW-0677">Repeat</keyword>
<dbReference type="Pfam" id="PF13247">
    <property type="entry name" value="Fer4_11"/>
    <property type="match status" value="1"/>
</dbReference>
<protein>
    <submittedName>
        <fullName evidence="9">Iron-sulfur protein</fullName>
    </submittedName>
</protein>
<dbReference type="InterPro" id="IPR017896">
    <property type="entry name" value="4Fe4S_Fe-S-bd"/>
</dbReference>
<dbReference type="InterPro" id="IPR017900">
    <property type="entry name" value="4Fe4S_Fe_S_CS"/>
</dbReference>
<dbReference type="GO" id="GO:0046872">
    <property type="term" value="F:metal ion binding"/>
    <property type="evidence" value="ECO:0007669"/>
    <property type="project" value="UniProtKB-KW"/>
</dbReference>
<keyword evidence="10" id="KW-1185">Reference proteome</keyword>
<dbReference type="CDD" id="cd10563">
    <property type="entry name" value="CooF_like"/>
    <property type="match status" value="1"/>
</dbReference>
<keyword evidence="2" id="KW-0004">4Fe-4S</keyword>
<dbReference type="Proteomes" id="UP000050326">
    <property type="component" value="Unassembled WGS sequence"/>
</dbReference>
<keyword evidence="5" id="KW-0249">Electron transport</keyword>
<feature type="domain" description="4Fe-4S ferredoxin-type" evidence="8">
    <location>
        <begin position="2"/>
        <end position="21"/>
    </location>
</feature>
<dbReference type="PANTHER" id="PTHR43177:SF5">
    <property type="entry name" value="ANAEROBIC DIMETHYL SULFOXIDE REDUCTASE CHAIN B-RELATED"/>
    <property type="match status" value="1"/>
</dbReference>
<feature type="domain" description="4Fe-4S ferredoxin-type" evidence="8">
    <location>
        <begin position="114"/>
        <end position="146"/>
    </location>
</feature>
<dbReference type="RefSeq" id="WP_054873352.1">
    <property type="nucleotide sequence ID" value="NZ_LKET01000014.1"/>
</dbReference>
<evidence type="ECO:0000256" key="3">
    <source>
        <dbReference type="ARBA" id="ARBA00022723"/>
    </source>
</evidence>
<evidence type="ECO:0000256" key="2">
    <source>
        <dbReference type="ARBA" id="ARBA00022485"/>
    </source>
</evidence>
<comment type="caution">
    <text evidence="9">The sequence shown here is derived from an EMBL/GenBank/DDBJ whole genome shotgun (WGS) entry which is preliminary data.</text>
</comment>
<dbReference type="AlphaFoldDB" id="A0A0P8WTU4"/>
<dbReference type="SUPFAM" id="SSF54862">
    <property type="entry name" value="4Fe-4S ferredoxins"/>
    <property type="match status" value="1"/>
</dbReference>
<dbReference type="Pfam" id="PF12800">
    <property type="entry name" value="Fer4_4"/>
    <property type="match status" value="1"/>
</dbReference>
<keyword evidence="3" id="KW-0479">Metal-binding</keyword>
<evidence type="ECO:0000256" key="6">
    <source>
        <dbReference type="ARBA" id="ARBA00023004"/>
    </source>
</evidence>
<organism evidence="9 10">
    <name type="scientific">Oxobacter pfennigii</name>
    <dbReference type="NCBI Taxonomy" id="36849"/>
    <lineage>
        <taxon>Bacteria</taxon>
        <taxon>Bacillati</taxon>
        <taxon>Bacillota</taxon>
        <taxon>Clostridia</taxon>
        <taxon>Eubacteriales</taxon>
        <taxon>Clostridiaceae</taxon>
        <taxon>Oxobacter</taxon>
    </lineage>
</organism>
<dbReference type="EMBL" id="LKET01000014">
    <property type="protein sequence ID" value="KPU46087.1"/>
    <property type="molecule type" value="Genomic_DNA"/>
</dbReference>
<keyword evidence="1" id="KW-0813">Transport</keyword>
<sequence length="163" mass="17517">MKKIFVIKEKCNGCMSCVVACTLAHEKASTYQSASKIEPGRISVQAVKGKPVPLVCHHCENPACVNACMSGAMQKDSETGIVSNEGNLQKCVGCWMCIMACPYGVITPKKDGSQKVAVKCDLCKNRAAGPACAEACPTGAIVLMEEEEFADYKRKITAYEIKD</sequence>
<dbReference type="InterPro" id="IPR050954">
    <property type="entry name" value="ET_IronSulfur_Cluster-Binding"/>
</dbReference>